<dbReference type="Proteomes" id="UP001569963">
    <property type="component" value="Unassembled WGS sequence"/>
</dbReference>
<proteinExistence type="predicted"/>
<dbReference type="Pfam" id="PF08241">
    <property type="entry name" value="Methyltransf_11"/>
    <property type="match status" value="1"/>
</dbReference>
<accession>A0ABV4Q467</accession>
<comment type="caution">
    <text evidence="2">The sequence shown here is derived from an EMBL/GenBank/DDBJ whole genome shotgun (WGS) entry which is preliminary data.</text>
</comment>
<keyword evidence="2" id="KW-0489">Methyltransferase</keyword>
<dbReference type="EMBL" id="JAXCEI010000001">
    <property type="protein sequence ID" value="MFA1537947.1"/>
    <property type="molecule type" value="Genomic_DNA"/>
</dbReference>
<evidence type="ECO:0000313" key="3">
    <source>
        <dbReference type="Proteomes" id="UP001569963"/>
    </source>
</evidence>
<dbReference type="PANTHER" id="PTHR43591">
    <property type="entry name" value="METHYLTRANSFERASE"/>
    <property type="match status" value="1"/>
</dbReference>
<gene>
    <name evidence="2" type="ORF">SM611_03305</name>
</gene>
<protein>
    <submittedName>
        <fullName evidence="2">Methyltransferase domain-containing protein</fullName>
    </submittedName>
</protein>
<dbReference type="PANTHER" id="PTHR43591:SF78">
    <property type="entry name" value="SLR0407 PROTEIN"/>
    <property type="match status" value="1"/>
</dbReference>
<dbReference type="SUPFAM" id="SSF53335">
    <property type="entry name" value="S-adenosyl-L-methionine-dependent methyltransferases"/>
    <property type="match status" value="1"/>
</dbReference>
<dbReference type="InterPro" id="IPR029063">
    <property type="entry name" value="SAM-dependent_MTases_sf"/>
</dbReference>
<sequence length="256" mass="27559">MTRETDKARDSTDTLISMLDAAEDLPGAVALRRRSYDLLGAAPGTSVVDVGCGAGRAVAELAGRGVRAVGADPNEQMVAVARGRWPDADLRLAEAHDLPFPDASMDGYRADKVFHVLAEPERALVEARRVLALGGRIVLVGQDWDTVVVDSDDPDLTRTIVHARADLVTDPRSVRRQRNLLLDAGFQDVEVEVHTGVFTGPAMLPMLIGMAEATCSSGAVTREQADAWVADQRTRAEDDRLFLAFPMFVASATAPR</sequence>
<name>A0ABV4Q467_9ACTN</name>
<feature type="domain" description="Methyltransferase type 11" evidence="1">
    <location>
        <begin position="48"/>
        <end position="139"/>
    </location>
</feature>
<keyword evidence="2" id="KW-0808">Transferase</keyword>
<reference evidence="2 3" key="1">
    <citation type="submission" date="2023-11" db="EMBL/GenBank/DDBJ databases">
        <title>Actinomadura monticuli sp. nov., isolated from volcanic ash.</title>
        <authorList>
            <person name="Lee S.D."/>
            <person name="Yang H."/>
            <person name="Kim I.S."/>
        </authorList>
    </citation>
    <scope>NUCLEOTIDE SEQUENCE [LARGE SCALE GENOMIC DNA]</scope>
    <source>
        <strain evidence="2 3">DLS-62</strain>
    </source>
</reference>
<dbReference type="Gene3D" id="3.40.50.150">
    <property type="entry name" value="Vaccinia Virus protein VP39"/>
    <property type="match status" value="1"/>
</dbReference>
<dbReference type="RefSeq" id="WP_371947273.1">
    <property type="nucleotide sequence ID" value="NZ_JAXCEI010000001.1"/>
</dbReference>
<keyword evidence="3" id="KW-1185">Reference proteome</keyword>
<dbReference type="GO" id="GO:0008168">
    <property type="term" value="F:methyltransferase activity"/>
    <property type="evidence" value="ECO:0007669"/>
    <property type="project" value="UniProtKB-KW"/>
</dbReference>
<dbReference type="GO" id="GO:0032259">
    <property type="term" value="P:methylation"/>
    <property type="evidence" value="ECO:0007669"/>
    <property type="project" value="UniProtKB-KW"/>
</dbReference>
<evidence type="ECO:0000313" key="2">
    <source>
        <dbReference type="EMBL" id="MFA1537947.1"/>
    </source>
</evidence>
<dbReference type="InterPro" id="IPR013216">
    <property type="entry name" value="Methyltransf_11"/>
</dbReference>
<organism evidence="2 3">
    <name type="scientific">Actinomadura monticuli</name>
    <dbReference type="NCBI Taxonomy" id="3097367"/>
    <lineage>
        <taxon>Bacteria</taxon>
        <taxon>Bacillati</taxon>
        <taxon>Actinomycetota</taxon>
        <taxon>Actinomycetes</taxon>
        <taxon>Streptosporangiales</taxon>
        <taxon>Thermomonosporaceae</taxon>
        <taxon>Actinomadura</taxon>
    </lineage>
</organism>
<evidence type="ECO:0000259" key="1">
    <source>
        <dbReference type="Pfam" id="PF08241"/>
    </source>
</evidence>
<dbReference type="CDD" id="cd02440">
    <property type="entry name" value="AdoMet_MTases"/>
    <property type="match status" value="1"/>
</dbReference>